<feature type="transmembrane region" description="Helical" evidence="1">
    <location>
        <begin position="64"/>
        <end position="81"/>
    </location>
</feature>
<evidence type="ECO:0000313" key="3">
    <source>
        <dbReference type="Proteomes" id="UP000694424"/>
    </source>
</evidence>
<keyword evidence="3" id="KW-1185">Reference proteome</keyword>
<organism evidence="2 3">
    <name type="scientific">Apteryx owenii</name>
    <name type="common">Little spotted kiwi</name>
    <dbReference type="NCBI Taxonomy" id="8824"/>
    <lineage>
        <taxon>Eukaryota</taxon>
        <taxon>Metazoa</taxon>
        <taxon>Chordata</taxon>
        <taxon>Craniata</taxon>
        <taxon>Vertebrata</taxon>
        <taxon>Euteleostomi</taxon>
        <taxon>Archelosauria</taxon>
        <taxon>Archosauria</taxon>
        <taxon>Dinosauria</taxon>
        <taxon>Saurischia</taxon>
        <taxon>Theropoda</taxon>
        <taxon>Coelurosauria</taxon>
        <taxon>Aves</taxon>
        <taxon>Palaeognathae</taxon>
        <taxon>Apterygiformes</taxon>
        <taxon>Apterygidae</taxon>
        <taxon>Apteryx</taxon>
    </lineage>
</organism>
<dbReference type="Proteomes" id="UP000694424">
    <property type="component" value="Unplaced"/>
</dbReference>
<accession>A0A8B9Q6L1</accession>
<dbReference type="PANTHER" id="PTHR12226">
    <property type="entry name" value="MANNOSE-P-DOLICHOL UTILIZATION DEFECT 1 LEC35 -RELATED"/>
    <property type="match status" value="1"/>
</dbReference>
<keyword evidence="1" id="KW-0812">Transmembrane</keyword>
<reference evidence="2" key="2">
    <citation type="submission" date="2025-09" db="UniProtKB">
        <authorList>
            <consortium name="Ensembl"/>
        </authorList>
    </citation>
    <scope>IDENTIFICATION</scope>
</reference>
<dbReference type="AlphaFoldDB" id="A0A8B9Q6L1"/>
<feature type="transmembrane region" description="Helical" evidence="1">
    <location>
        <begin position="102"/>
        <end position="120"/>
    </location>
</feature>
<keyword evidence="1" id="KW-0472">Membrane</keyword>
<evidence type="ECO:0000256" key="1">
    <source>
        <dbReference type="SAM" id="Phobius"/>
    </source>
</evidence>
<keyword evidence="1" id="KW-1133">Transmembrane helix</keyword>
<proteinExistence type="predicted"/>
<dbReference type="Ensembl" id="ENSAOWT00000024007.1">
    <property type="protein sequence ID" value="ENSAOWP00000021201.1"/>
    <property type="gene ID" value="ENSAOWG00000014331.1"/>
</dbReference>
<protein>
    <submittedName>
        <fullName evidence="2">Solute carrier family 66 member 3</fullName>
    </submittedName>
</protein>
<sequence>SFTIFVYNCVWWVGVLQCSETFNFSRAVLSLCAVTLFCVFLFSFLVFLKYQIYYGYPLQTYLEYPIIIAQDVILFLFILHFSGNMKQALLYTVTYPFRSGNICLYVACLVVLCIVMSLFAL</sequence>
<reference evidence="2" key="1">
    <citation type="submission" date="2025-08" db="UniProtKB">
        <authorList>
            <consortium name="Ensembl"/>
        </authorList>
    </citation>
    <scope>IDENTIFICATION</scope>
</reference>
<evidence type="ECO:0000313" key="2">
    <source>
        <dbReference type="Ensembl" id="ENSAOWP00000021201.1"/>
    </source>
</evidence>
<feature type="transmembrane region" description="Helical" evidence="1">
    <location>
        <begin position="27"/>
        <end position="52"/>
    </location>
</feature>
<name>A0A8B9Q6L1_APTOW</name>
<dbReference type="InterPro" id="IPR016817">
    <property type="entry name" value="MannP-dilichol_defect-1"/>
</dbReference>
<dbReference type="PANTHER" id="PTHR12226:SF3">
    <property type="entry name" value="SOLUTE CARRIER FAMILY 66 MEMBER 3"/>
    <property type="match status" value="1"/>
</dbReference>